<dbReference type="InterPro" id="IPR050811">
    <property type="entry name" value="Phosphate_ABC_transporter"/>
</dbReference>
<evidence type="ECO:0000259" key="2">
    <source>
        <dbReference type="Pfam" id="PF12849"/>
    </source>
</evidence>
<gene>
    <name evidence="3" type="primary">pstS2_3</name>
    <name evidence="3" type="ORF">SDC9_73179</name>
</gene>
<comment type="caution">
    <text evidence="3">The sequence shown here is derived from an EMBL/GenBank/DDBJ whole genome shotgun (WGS) entry which is preliminary data.</text>
</comment>
<organism evidence="3">
    <name type="scientific">bioreactor metagenome</name>
    <dbReference type="NCBI Taxonomy" id="1076179"/>
    <lineage>
        <taxon>unclassified sequences</taxon>
        <taxon>metagenomes</taxon>
        <taxon>ecological metagenomes</taxon>
    </lineage>
</organism>
<dbReference type="PROSITE" id="PS51257">
    <property type="entry name" value="PROKAR_LIPOPROTEIN"/>
    <property type="match status" value="1"/>
</dbReference>
<dbReference type="InterPro" id="IPR024370">
    <property type="entry name" value="PBP_domain"/>
</dbReference>
<keyword evidence="1" id="KW-0732">Signal</keyword>
<protein>
    <submittedName>
        <fullName evidence="3">Phosphate-binding protein PstS 2</fullName>
    </submittedName>
</protein>
<dbReference type="Gene3D" id="3.40.190.10">
    <property type="entry name" value="Periplasmic binding protein-like II"/>
    <property type="match status" value="3"/>
</dbReference>
<feature type="domain" description="PBP" evidence="2">
    <location>
        <begin position="184"/>
        <end position="295"/>
    </location>
</feature>
<dbReference type="Pfam" id="PF12849">
    <property type="entry name" value="PBP_like_2"/>
    <property type="match status" value="2"/>
</dbReference>
<reference evidence="3" key="1">
    <citation type="submission" date="2019-08" db="EMBL/GenBank/DDBJ databases">
        <authorList>
            <person name="Kucharzyk K."/>
            <person name="Murdoch R.W."/>
            <person name="Higgins S."/>
            <person name="Loffler F."/>
        </authorList>
    </citation>
    <scope>NUCLEOTIDE SEQUENCE</scope>
</reference>
<accession>A0A644YDQ8</accession>
<sequence>MKSKKILTLISSLLIMTIAFVGCSNNGTEAAKPAAGFNPESSITVVARDAASGTRGAFHELMKIKVKEGDTEIDKLVTGALEFDGTDKVITAVEGDLYGIGYVSLGSVSDRIAAASVDGVEPTIENVKNGQYKVARPFLLVTKGNESELVKDFIAYTESVQGQKLVEEKHYISSVENPKEYEAKKLSGTIKVAGSTSVSPLMEKLQEAYKELNPDVVFEMQSNGSSQGIKAAIDGSYEIGMSSRALKEEEKSQLNEYTLAIDGIAVILNKENPINDITSENITKIYTGEITQWSEVK</sequence>
<dbReference type="EMBL" id="VSSQ01004796">
    <property type="protein sequence ID" value="MPM26675.1"/>
    <property type="molecule type" value="Genomic_DNA"/>
</dbReference>
<feature type="domain" description="PBP" evidence="2">
    <location>
        <begin position="37"/>
        <end position="157"/>
    </location>
</feature>
<evidence type="ECO:0000256" key="1">
    <source>
        <dbReference type="ARBA" id="ARBA00022729"/>
    </source>
</evidence>
<dbReference type="AlphaFoldDB" id="A0A644YDQ8"/>
<dbReference type="SUPFAM" id="SSF53850">
    <property type="entry name" value="Periplasmic binding protein-like II"/>
    <property type="match status" value="2"/>
</dbReference>
<dbReference type="PANTHER" id="PTHR30570">
    <property type="entry name" value="PERIPLASMIC PHOSPHATE BINDING COMPONENT OF PHOSPHATE ABC TRANSPORTER"/>
    <property type="match status" value="1"/>
</dbReference>
<evidence type="ECO:0000313" key="3">
    <source>
        <dbReference type="EMBL" id="MPM26675.1"/>
    </source>
</evidence>
<proteinExistence type="predicted"/>
<dbReference type="PANTHER" id="PTHR30570:SF1">
    <property type="entry name" value="PHOSPHATE-BINDING PROTEIN PSTS"/>
    <property type="match status" value="1"/>
</dbReference>
<name>A0A644YDQ8_9ZZZZ</name>